<protein>
    <submittedName>
        <fullName evidence="1">Uncharacterized protein</fullName>
    </submittedName>
</protein>
<dbReference type="EMBL" id="GBRH01236387">
    <property type="protein sequence ID" value="JAD61508.1"/>
    <property type="molecule type" value="Transcribed_RNA"/>
</dbReference>
<sequence length="53" mass="6319">MPIIFSDFVQGFTVPCTNWRQSSIYFLLCCSPELLIYLTRRIPGDLRCWLEIY</sequence>
<dbReference type="AlphaFoldDB" id="A0A0A9BH68"/>
<organism evidence="1">
    <name type="scientific">Arundo donax</name>
    <name type="common">Giant reed</name>
    <name type="synonym">Donax arundinaceus</name>
    <dbReference type="NCBI Taxonomy" id="35708"/>
    <lineage>
        <taxon>Eukaryota</taxon>
        <taxon>Viridiplantae</taxon>
        <taxon>Streptophyta</taxon>
        <taxon>Embryophyta</taxon>
        <taxon>Tracheophyta</taxon>
        <taxon>Spermatophyta</taxon>
        <taxon>Magnoliopsida</taxon>
        <taxon>Liliopsida</taxon>
        <taxon>Poales</taxon>
        <taxon>Poaceae</taxon>
        <taxon>PACMAD clade</taxon>
        <taxon>Arundinoideae</taxon>
        <taxon>Arundineae</taxon>
        <taxon>Arundo</taxon>
    </lineage>
</organism>
<proteinExistence type="predicted"/>
<evidence type="ECO:0000313" key="1">
    <source>
        <dbReference type="EMBL" id="JAD61508.1"/>
    </source>
</evidence>
<reference evidence="1" key="1">
    <citation type="submission" date="2014-09" db="EMBL/GenBank/DDBJ databases">
        <authorList>
            <person name="Magalhaes I.L.F."/>
            <person name="Oliveira U."/>
            <person name="Santos F.R."/>
            <person name="Vidigal T.H.D.A."/>
            <person name="Brescovit A.D."/>
            <person name="Santos A.J."/>
        </authorList>
    </citation>
    <scope>NUCLEOTIDE SEQUENCE</scope>
    <source>
        <tissue evidence="1">Shoot tissue taken approximately 20 cm above the soil surface</tissue>
    </source>
</reference>
<reference evidence="1" key="2">
    <citation type="journal article" date="2015" name="Data Brief">
        <title>Shoot transcriptome of the giant reed, Arundo donax.</title>
        <authorList>
            <person name="Barrero R.A."/>
            <person name="Guerrero F.D."/>
            <person name="Moolhuijzen P."/>
            <person name="Goolsby J.A."/>
            <person name="Tidwell J."/>
            <person name="Bellgard S.E."/>
            <person name="Bellgard M.I."/>
        </authorList>
    </citation>
    <scope>NUCLEOTIDE SEQUENCE</scope>
    <source>
        <tissue evidence="1">Shoot tissue taken approximately 20 cm above the soil surface</tissue>
    </source>
</reference>
<accession>A0A0A9BH68</accession>
<name>A0A0A9BH68_ARUDO</name>